<name>A0A1H0K217_9HYPH</name>
<dbReference type="Proteomes" id="UP000198793">
    <property type="component" value="Unassembled WGS sequence"/>
</dbReference>
<keyword evidence="2" id="KW-1185">Reference proteome</keyword>
<dbReference type="AlphaFoldDB" id="A0A1H0K217"/>
<dbReference type="EMBL" id="FNIT01000007">
    <property type="protein sequence ID" value="SDO50078.1"/>
    <property type="molecule type" value="Genomic_DNA"/>
</dbReference>
<dbReference type="OrthoDB" id="7907554at2"/>
<dbReference type="RefSeq" id="WP_090674998.1">
    <property type="nucleotide sequence ID" value="NZ_FNIT01000007.1"/>
</dbReference>
<reference evidence="1 2" key="1">
    <citation type="submission" date="2016-10" db="EMBL/GenBank/DDBJ databases">
        <authorList>
            <person name="de Groot N.N."/>
        </authorList>
    </citation>
    <scope>NUCLEOTIDE SEQUENCE [LARGE SCALE GENOMIC DNA]</scope>
    <source>
        <strain evidence="2">L7-484,KACC 16230,DSM 25025</strain>
    </source>
</reference>
<protein>
    <submittedName>
        <fullName evidence="1">Uncharacterized protein</fullName>
    </submittedName>
</protein>
<evidence type="ECO:0000313" key="2">
    <source>
        <dbReference type="Proteomes" id="UP000198793"/>
    </source>
</evidence>
<organism evidence="1 2">
    <name type="scientific">Aureimonas jatrophae</name>
    <dbReference type="NCBI Taxonomy" id="1166073"/>
    <lineage>
        <taxon>Bacteria</taxon>
        <taxon>Pseudomonadati</taxon>
        <taxon>Pseudomonadota</taxon>
        <taxon>Alphaproteobacteria</taxon>
        <taxon>Hyphomicrobiales</taxon>
        <taxon>Aurantimonadaceae</taxon>
        <taxon>Aureimonas</taxon>
    </lineage>
</organism>
<gene>
    <name evidence="1" type="ORF">SAMN05192530_10760</name>
</gene>
<sequence length="85" mass="9532">MDEGRATLVWGARDAKPEPAAWRVDTSDTRSAALWANLNQAINYAIGMMPDREPQGLHPWIRTPSGHIYSPAAIQVMSDAMERRR</sequence>
<evidence type="ECO:0000313" key="1">
    <source>
        <dbReference type="EMBL" id="SDO50078.1"/>
    </source>
</evidence>
<proteinExistence type="predicted"/>
<accession>A0A1H0K217</accession>